<evidence type="ECO:0000313" key="2">
    <source>
        <dbReference type="EMBL" id="GLS82795.1"/>
    </source>
</evidence>
<organism evidence="2 3">
    <name type="scientific">Paraferrimonas haliotis</name>
    <dbReference type="NCBI Taxonomy" id="2013866"/>
    <lineage>
        <taxon>Bacteria</taxon>
        <taxon>Pseudomonadati</taxon>
        <taxon>Pseudomonadota</taxon>
        <taxon>Gammaproteobacteria</taxon>
        <taxon>Alteromonadales</taxon>
        <taxon>Ferrimonadaceae</taxon>
        <taxon>Paraferrimonas</taxon>
    </lineage>
</organism>
<protein>
    <recommendedName>
        <fullName evidence="4">Mg2+ and Co2+ transporter</fullName>
    </recommendedName>
</protein>
<comment type="caution">
    <text evidence="2">The sequence shown here is derived from an EMBL/GenBank/DDBJ whole genome shotgun (WGS) entry which is preliminary data.</text>
</comment>
<proteinExistence type="predicted"/>
<keyword evidence="1" id="KW-0472">Membrane</keyword>
<dbReference type="EMBL" id="BSPO01000002">
    <property type="protein sequence ID" value="GLS82795.1"/>
    <property type="molecule type" value="Genomic_DNA"/>
</dbReference>
<keyword evidence="1" id="KW-1133">Transmembrane helix</keyword>
<feature type="transmembrane region" description="Helical" evidence="1">
    <location>
        <begin position="25"/>
        <end position="45"/>
    </location>
</feature>
<accession>A0AA37TU56</accession>
<dbReference type="AlphaFoldDB" id="A0AA37TU56"/>
<name>A0AA37TU56_9GAMM</name>
<sequence>MKIHPSSLEFEQLPSVYPLLDSVGFMWFVILVTLGIVIWCIAKLWQVHSIPKKLAKERGMSQASLVFWLCIMGLFVKPLWIIAVLIIVTDWDKIQQWIKGAQA</sequence>
<evidence type="ECO:0000256" key="1">
    <source>
        <dbReference type="SAM" id="Phobius"/>
    </source>
</evidence>
<dbReference type="Proteomes" id="UP001157439">
    <property type="component" value="Unassembled WGS sequence"/>
</dbReference>
<dbReference type="RefSeq" id="WP_095498793.1">
    <property type="nucleotide sequence ID" value="NZ_BSPO01000002.1"/>
</dbReference>
<evidence type="ECO:0000313" key="3">
    <source>
        <dbReference type="Proteomes" id="UP001157439"/>
    </source>
</evidence>
<reference evidence="2 3" key="1">
    <citation type="journal article" date="2014" name="Int. J. Syst. Evol. Microbiol.">
        <title>Complete genome sequence of Corynebacterium casei LMG S-19264T (=DSM 44701T), isolated from a smear-ripened cheese.</title>
        <authorList>
            <consortium name="US DOE Joint Genome Institute (JGI-PGF)"/>
            <person name="Walter F."/>
            <person name="Albersmeier A."/>
            <person name="Kalinowski J."/>
            <person name="Ruckert C."/>
        </authorList>
    </citation>
    <scope>NUCLEOTIDE SEQUENCE [LARGE SCALE GENOMIC DNA]</scope>
    <source>
        <strain evidence="2 3">NBRC 112785</strain>
    </source>
</reference>
<gene>
    <name evidence="2" type="ORF">GCM10007894_07720</name>
</gene>
<keyword evidence="1" id="KW-0812">Transmembrane</keyword>
<keyword evidence="3" id="KW-1185">Reference proteome</keyword>
<feature type="transmembrane region" description="Helical" evidence="1">
    <location>
        <begin position="65"/>
        <end position="88"/>
    </location>
</feature>
<evidence type="ECO:0008006" key="4">
    <source>
        <dbReference type="Google" id="ProtNLM"/>
    </source>
</evidence>